<sequence>MAKFRGIVKPAQSGKTREVIHEILKDMEENTQHIHLVISSNNILLMEQSTSRMNKELIIHKGTANERHILATSWDSKTNKCSREALAKKCLSGKIELIGACGNGMRMAHVIMLINTLSNQNFKGKIKLWIDEADRVINIWWRYAMYLSKTDMIETVVLITATYQKIANNFCRNGIPLRIKPLRETYNKETYFGCEDCNAVLHDNDGTSVYYTEYLFGLYPEMTEPGVKAFIPADIKVVSHNMMADMLFQRGFAVFLLNGDSKVLRLPDGKTHEIVNFRTGNEEVGLTMRRMYNTFECHNYPVAVTGFLCIGRGLTFQSPGFVFDYGVISTRGCNRSELYQIAGRVAGNIRQYPDFKPTKLYTSKNVYDKILEEEQIAKNLGYIAYENGTEIITQLDVQRACFKKEYDAYEIDTHIIEHAFNSSDPVPPKEVYAHLKDTNNSYKPHKYNKKRMTITEGKKFWTTKGAIQDLKNVVKEIEMQRPTVALAKPLKIGESQTRLYHGYKNTQDPSSLTFVVRTVKKVK</sequence>
<accession>A0A6C0KC37</accession>
<reference evidence="1" key="1">
    <citation type="journal article" date="2020" name="Nature">
        <title>Giant virus diversity and host interactions through global metagenomics.</title>
        <authorList>
            <person name="Schulz F."/>
            <person name="Roux S."/>
            <person name="Paez-Espino D."/>
            <person name="Jungbluth S."/>
            <person name="Walsh D.A."/>
            <person name="Denef V.J."/>
            <person name="McMahon K.D."/>
            <person name="Konstantinidis K.T."/>
            <person name="Eloe-Fadrosh E.A."/>
            <person name="Kyrpides N.C."/>
            <person name="Woyke T."/>
        </authorList>
    </citation>
    <scope>NUCLEOTIDE SEQUENCE</scope>
    <source>
        <strain evidence="1">GVMAG-S-1102113-126</strain>
    </source>
</reference>
<dbReference type="AlphaFoldDB" id="A0A6C0KC37"/>
<dbReference type="EMBL" id="MN740844">
    <property type="protein sequence ID" value="QHU14646.1"/>
    <property type="molecule type" value="Genomic_DNA"/>
</dbReference>
<organism evidence="1">
    <name type="scientific">viral metagenome</name>
    <dbReference type="NCBI Taxonomy" id="1070528"/>
    <lineage>
        <taxon>unclassified sequences</taxon>
        <taxon>metagenomes</taxon>
        <taxon>organismal metagenomes</taxon>
    </lineage>
</organism>
<proteinExistence type="predicted"/>
<evidence type="ECO:0000313" key="1">
    <source>
        <dbReference type="EMBL" id="QHU14646.1"/>
    </source>
</evidence>
<name>A0A6C0KC37_9ZZZZ</name>
<protein>
    <submittedName>
        <fullName evidence="1">Uncharacterized protein</fullName>
    </submittedName>
</protein>